<organism evidence="1">
    <name type="scientific">Micrurus lemniscatus lemniscatus</name>
    <dbReference type="NCBI Taxonomy" id="129467"/>
    <lineage>
        <taxon>Eukaryota</taxon>
        <taxon>Metazoa</taxon>
        <taxon>Chordata</taxon>
        <taxon>Craniata</taxon>
        <taxon>Vertebrata</taxon>
        <taxon>Euteleostomi</taxon>
        <taxon>Lepidosauria</taxon>
        <taxon>Squamata</taxon>
        <taxon>Bifurcata</taxon>
        <taxon>Unidentata</taxon>
        <taxon>Episquamata</taxon>
        <taxon>Toxicofera</taxon>
        <taxon>Serpentes</taxon>
        <taxon>Colubroidea</taxon>
        <taxon>Elapidae</taxon>
        <taxon>Elapinae</taxon>
        <taxon>Micrurus</taxon>
    </lineage>
</organism>
<reference evidence="1" key="2">
    <citation type="submission" date="2017-11" db="EMBL/GenBank/DDBJ databases">
        <title>Coralsnake Venomics: Analyses of Venom Gland Transcriptomes and Proteomes of Six Brazilian Taxa.</title>
        <authorList>
            <person name="Aird S.D."/>
            <person name="Jorge da Silva N."/>
            <person name="Qiu L."/>
            <person name="Villar-Briones A."/>
            <person name="Aparecida-Saddi V."/>
            <person name="Campos-Telles M.P."/>
            <person name="Grau M."/>
            <person name="Mikheyev A.S."/>
        </authorList>
    </citation>
    <scope>NUCLEOTIDE SEQUENCE</scope>
    <source>
        <tissue evidence="1">Venom_gland</tissue>
    </source>
</reference>
<proteinExistence type="predicted"/>
<sequence length="114" mass="13310">MDREEEQIGSLMLKLISDFRKYNLNLDTDPMTIHISENHREATGQRWPSYWPNPVMVNLFDTKCPNQNMHACACLKTQDQLADACMHACFWAILGAIFRLFQTISCTRNQKNSW</sequence>
<accession>A0A2D4HH13</accession>
<name>A0A2D4HH13_MICLE</name>
<reference evidence="1" key="1">
    <citation type="submission" date="2017-07" db="EMBL/GenBank/DDBJ databases">
        <authorList>
            <person name="Mikheyev A."/>
            <person name="Grau M."/>
        </authorList>
    </citation>
    <scope>NUCLEOTIDE SEQUENCE</scope>
    <source>
        <tissue evidence="1">Venom_gland</tissue>
    </source>
</reference>
<dbReference type="AlphaFoldDB" id="A0A2D4HH13"/>
<dbReference type="EMBL" id="IACK01028557">
    <property type="protein sequence ID" value="LAA71238.1"/>
    <property type="molecule type" value="Transcribed_RNA"/>
</dbReference>
<evidence type="ECO:0000313" key="1">
    <source>
        <dbReference type="EMBL" id="LAA71238.1"/>
    </source>
</evidence>
<protein>
    <submittedName>
        <fullName evidence="1">Uncharacterized protein</fullName>
    </submittedName>
</protein>